<dbReference type="FunFam" id="3.40.20.10:FF:000005">
    <property type="entry name" value="Gelsolin"/>
    <property type="match status" value="1"/>
</dbReference>
<dbReference type="OrthoDB" id="6375767at2759"/>
<keyword evidence="9" id="KW-1185">Reference proteome</keyword>
<evidence type="ECO:0000259" key="7">
    <source>
        <dbReference type="Pfam" id="PF00626"/>
    </source>
</evidence>
<dbReference type="Proteomes" id="UP000228934">
    <property type="component" value="Unassembled WGS sequence"/>
</dbReference>
<evidence type="ECO:0000256" key="3">
    <source>
        <dbReference type="ARBA" id="ARBA00022467"/>
    </source>
</evidence>
<evidence type="ECO:0000256" key="6">
    <source>
        <dbReference type="ARBA" id="ARBA00023203"/>
    </source>
</evidence>
<dbReference type="CDD" id="cd11291">
    <property type="entry name" value="gelsolin_S6_like"/>
    <property type="match status" value="1"/>
</dbReference>
<dbReference type="SUPFAM" id="SSF82754">
    <property type="entry name" value="C-terminal, gelsolin-like domain of Sec23/24"/>
    <property type="match status" value="1"/>
</dbReference>
<feature type="domain" description="Gelsolin-like" evidence="7">
    <location>
        <begin position="191"/>
        <end position="258"/>
    </location>
</feature>
<dbReference type="EMBL" id="KV935481">
    <property type="protein sequence ID" value="PIO28752.1"/>
    <property type="molecule type" value="Genomic_DNA"/>
</dbReference>
<dbReference type="GO" id="GO:0051015">
    <property type="term" value="F:actin filament binding"/>
    <property type="evidence" value="ECO:0007669"/>
    <property type="project" value="InterPro"/>
</dbReference>
<dbReference type="Gene3D" id="3.40.20.10">
    <property type="entry name" value="Severin"/>
    <property type="match status" value="7"/>
</dbReference>
<feature type="non-terminal residue" evidence="8">
    <location>
        <position position="564"/>
    </location>
</feature>
<dbReference type="PANTHER" id="PTHR11977:SF35">
    <property type="entry name" value="VILLIN-1"/>
    <property type="match status" value="1"/>
</dbReference>
<feature type="domain" description="Gelsolin-like" evidence="7">
    <location>
        <begin position="153"/>
        <end position="189"/>
    </location>
</feature>
<dbReference type="GO" id="GO:0005546">
    <property type="term" value="F:phosphatidylinositol-4,5-bisphosphate binding"/>
    <property type="evidence" value="ECO:0007669"/>
    <property type="project" value="TreeGrafter"/>
</dbReference>
<comment type="subcellular location">
    <subcellularLocation>
        <location evidence="1">Cytoplasm</location>
    </subcellularLocation>
</comment>
<dbReference type="GO" id="GO:0051014">
    <property type="term" value="P:actin filament severing"/>
    <property type="evidence" value="ECO:0007669"/>
    <property type="project" value="TreeGrafter"/>
</dbReference>
<accession>A0A2G9RLJ8</accession>
<keyword evidence="6" id="KW-0009">Actin-binding</keyword>
<feature type="domain" description="Gelsolin-like" evidence="7">
    <location>
        <begin position="464"/>
        <end position="536"/>
    </location>
</feature>
<dbReference type="InterPro" id="IPR007123">
    <property type="entry name" value="Gelsolin-like_dom"/>
</dbReference>
<dbReference type="Pfam" id="PF00626">
    <property type="entry name" value="Gelsolin"/>
    <property type="match status" value="5"/>
</dbReference>
<dbReference type="GO" id="GO:0005737">
    <property type="term" value="C:cytoplasm"/>
    <property type="evidence" value="ECO:0007669"/>
    <property type="project" value="UniProtKB-SubCell"/>
</dbReference>
<comment type="similarity">
    <text evidence="2">Belongs to the villin/gelsolin family.</text>
</comment>
<dbReference type="PANTHER" id="PTHR11977">
    <property type="entry name" value="VILLIN"/>
    <property type="match status" value="1"/>
</dbReference>
<feature type="domain" description="Gelsolin-like" evidence="7">
    <location>
        <begin position="10"/>
        <end position="71"/>
    </location>
</feature>
<feature type="domain" description="Gelsolin-like" evidence="7">
    <location>
        <begin position="111"/>
        <end position="152"/>
    </location>
</feature>
<dbReference type="SMART" id="SM00262">
    <property type="entry name" value="GEL"/>
    <property type="match status" value="4"/>
</dbReference>
<dbReference type="PRINTS" id="PR00597">
    <property type="entry name" value="GELSOLIN"/>
</dbReference>
<dbReference type="SUPFAM" id="SSF55753">
    <property type="entry name" value="Actin depolymerizing proteins"/>
    <property type="match status" value="5"/>
</dbReference>
<dbReference type="InterPro" id="IPR036180">
    <property type="entry name" value="Gelsolin-like_dom_sf"/>
</dbReference>
<evidence type="ECO:0000313" key="8">
    <source>
        <dbReference type="EMBL" id="PIO28752.1"/>
    </source>
</evidence>
<dbReference type="GO" id="GO:2000392">
    <property type="term" value="P:regulation of lamellipodium morphogenesis"/>
    <property type="evidence" value="ECO:0007669"/>
    <property type="project" value="TreeGrafter"/>
</dbReference>
<evidence type="ECO:0000313" key="9">
    <source>
        <dbReference type="Proteomes" id="UP000228934"/>
    </source>
</evidence>
<reference evidence="9" key="1">
    <citation type="journal article" date="2017" name="Nat. Commun.">
        <title>The North American bullfrog draft genome provides insight into hormonal regulation of long noncoding RNA.</title>
        <authorList>
            <person name="Hammond S.A."/>
            <person name="Warren R.L."/>
            <person name="Vandervalk B.P."/>
            <person name="Kucuk E."/>
            <person name="Khan H."/>
            <person name="Gibb E.A."/>
            <person name="Pandoh P."/>
            <person name="Kirk H."/>
            <person name="Zhao Y."/>
            <person name="Jones M."/>
            <person name="Mungall A.J."/>
            <person name="Coope R."/>
            <person name="Pleasance S."/>
            <person name="Moore R.A."/>
            <person name="Holt R.A."/>
            <person name="Round J.M."/>
            <person name="Ohora S."/>
            <person name="Walle B.V."/>
            <person name="Veldhoen N."/>
            <person name="Helbing C.C."/>
            <person name="Birol I."/>
        </authorList>
    </citation>
    <scope>NUCLEOTIDE SEQUENCE [LARGE SCALE GENOMIC DNA]</scope>
</reference>
<evidence type="ECO:0000256" key="1">
    <source>
        <dbReference type="ARBA" id="ARBA00004496"/>
    </source>
</evidence>
<evidence type="ECO:0000256" key="2">
    <source>
        <dbReference type="ARBA" id="ARBA00008418"/>
    </source>
</evidence>
<dbReference type="GO" id="GO:0008154">
    <property type="term" value="P:actin polymerization or depolymerization"/>
    <property type="evidence" value="ECO:0007669"/>
    <property type="project" value="TreeGrafter"/>
</dbReference>
<dbReference type="GO" id="GO:0030027">
    <property type="term" value="C:lamellipodium"/>
    <property type="evidence" value="ECO:0007669"/>
    <property type="project" value="TreeGrafter"/>
</dbReference>
<dbReference type="GO" id="GO:0015629">
    <property type="term" value="C:actin cytoskeleton"/>
    <property type="evidence" value="ECO:0007669"/>
    <property type="project" value="TreeGrafter"/>
</dbReference>
<name>A0A2G9RLJ8_AQUCT</name>
<protein>
    <recommendedName>
        <fullName evidence="7">Gelsolin-like domain-containing protein</fullName>
    </recommendedName>
</protein>
<dbReference type="GO" id="GO:0051016">
    <property type="term" value="P:barbed-end actin filament capping"/>
    <property type="evidence" value="ECO:0007669"/>
    <property type="project" value="TreeGrafter"/>
</dbReference>
<dbReference type="InterPro" id="IPR007122">
    <property type="entry name" value="Villin/Gelsolin"/>
</dbReference>
<proteinExistence type="inferred from homology"/>
<evidence type="ECO:0000256" key="5">
    <source>
        <dbReference type="ARBA" id="ARBA00022737"/>
    </source>
</evidence>
<feature type="non-terminal residue" evidence="8">
    <location>
        <position position="1"/>
    </location>
</feature>
<evidence type="ECO:0000256" key="4">
    <source>
        <dbReference type="ARBA" id="ARBA00022490"/>
    </source>
</evidence>
<keyword evidence="3" id="KW-0117">Actin capping</keyword>
<dbReference type="InterPro" id="IPR029006">
    <property type="entry name" value="ADF-H/Gelsolin-like_dom_sf"/>
</dbReference>
<gene>
    <name evidence="8" type="ORF">AB205_0157850</name>
</gene>
<dbReference type="AlphaFoldDB" id="A0A2G9RLJ8"/>
<sequence>CPFESLCIKIFLFQTHKVSNNFSYDIHFWIGKSSSVDEQGAAAIYSVQMDDHLGGVAVQHREVQGHESDTFKGYFKQGIVYKNGGVASGMKQVETNTYNVRRLLHVKGKKNVLAGEVPFDWNSFNTGDVFLVDLGKLIIQWNGPDSNKMERLRVPFDWNSFNTGDVFLVDLGKLIIQWNGPDSNKMERLRDCYILDQGGIKVFVWKGKNASKEERSQAMPRAMIYEFSNIRINYIKAKNYPNSTNVALENDGSESAVFKQLFQKWPTTNETVGVGKTHTVGKIAKVEQVKFDATLMHAKPEVWRIENLELVPVEKQWLGHFYGGDCYLILYKYLVNTKYHYILYIWQGGTSRADSDETPPEIRLFHVYGTNEYNTKAFEVPVRASSLNSNDVFVLKTKGACYIWCGKLVEEVHCHVLVNECRRTKHEYITKGTNEDDLLQEETFDIQPRLFECSNKTGNFIADEITEFNQDDLNDDDVFLLDAWDQVFLWIGRGANDAEKAQVAVTAQEYLKTHPGGRDLSTPIVIVKQGFEPPTFTGWFHAWDPFKWEYANYRVKQQVTEVKS</sequence>
<organism evidence="8 9">
    <name type="scientific">Aquarana catesbeiana</name>
    <name type="common">American bullfrog</name>
    <name type="synonym">Rana catesbeiana</name>
    <dbReference type="NCBI Taxonomy" id="8400"/>
    <lineage>
        <taxon>Eukaryota</taxon>
        <taxon>Metazoa</taxon>
        <taxon>Chordata</taxon>
        <taxon>Craniata</taxon>
        <taxon>Vertebrata</taxon>
        <taxon>Euteleostomi</taxon>
        <taxon>Amphibia</taxon>
        <taxon>Batrachia</taxon>
        <taxon>Anura</taxon>
        <taxon>Neobatrachia</taxon>
        <taxon>Ranoidea</taxon>
        <taxon>Ranidae</taxon>
        <taxon>Aquarana</taxon>
    </lineage>
</organism>
<keyword evidence="5" id="KW-0677">Repeat</keyword>
<keyword evidence="4" id="KW-0963">Cytoplasm</keyword>